<evidence type="ECO:0000313" key="4">
    <source>
        <dbReference type="Proteomes" id="UP001497623"/>
    </source>
</evidence>
<evidence type="ECO:0000313" key="3">
    <source>
        <dbReference type="EMBL" id="CAL4078046.1"/>
    </source>
</evidence>
<keyword evidence="2" id="KW-0732">Signal</keyword>
<dbReference type="Proteomes" id="UP001497623">
    <property type="component" value="Unassembled WGS sequence"/>
</dbReference>
<keyword evidence="4" id="KW-1185">Reference proteome</keyword>
<comment type="caution">
    <text evidence="3">The sequence shown here is derived from an EMBL/GenBank/DDBJ whole genome shotgun (WGS) entry which is preliminary data.</text>
</comment>
<evidence type="ECO:0000256" key="2">
    <source>
        <dbReference type="SAM" id="SignalP"/>
    </source>
</evidence>
<dbReference type="AlphaFoldDB" id="A0AAV2QCL6"/>
<name>A0AAV2QCL6_MEGNR</name>
<accession>A0AAV2QCL6</accession>
<feature type="signal peptide" evidence="2">
    <location>
        <begin position="1"/>
        <end position="25"/>
    </location>
</feature>
<dbReference type="EMBL" id="CAXKWB010005369">
    <property type="protein sequence ID" value="CAL4078046.1"/>
    <property type="molecule type" value="Genomic_DNA"/>
</dbReference>
<gene>
    <name evidence="3" type="ORF">MNOR_LOCUS10553</name>
</gene>
<feature type="chain" id="PRO_5043494970" evidence="2">
    <location>
        <begin position="26"/>
        <end position="102"/>
    </location>
</feature>
<sequence length="102" mass="10286">MSSPTVKTATVLLILVVGLILLVEAGPMEENGRMKRQIRGFGGGFGGRPGGLGGFGGRPGGFGQGVFGWNLGGGRPFGGRPFGGRPFGGRPGFGRPGGRPFG</sequence>
<organism evidence="3 4">
    <name type="scientific">Meganyctiphanes norvegica</name>
    <name type="common">Northern krill</name>
    <name type="synonym">Thysanopoda norvegica</name>
    <dbReference type="NCBI Taxonomy" id="48144"/>
    <lineage>
        <taxon>Eukaryota</taxon>
        <taxon>Metazoa</taxon>
        <taxon>Ecdysozoa</taxon>
        <taxon>Arthropoda</taxon>
        <taxon>Crustacea</taxon>
        <taxon>Multicrustacea</taxon>
        <taxon>Malacostraca</taxon>
        <taxon>Eumalacostraca</taxon>
        <taxon>Eucarida</taxon>
        <taxon>Euphausiacea</taxon>
        <taxon>Euphausiidae</taxon>
        <taxon>Meganyctiphanes</taxon>
    </lineage>
</organism>
<proteinExistence type="predicted"/>
<protein>
    <submittedName>
        <fullName evidence="3">Uncharacterized protein</fullName>
    </submittedName>
</protein>
<feature type="region of interest" description="Disordered" evidence="1">
    <location>
        <begin position="78"/>
        <end position="102"/>
    </location>
</feature>
<reference evidence="3 4" key="1">
    <citation type="submission" date="2024-05" db="EMBL/GenBank/DDBJ databases">
        <authorList>
            <person name="Wallberg A."/>
        </authorList>
    </citation>
    <scope>NUCLEOTIDE SEQUENCE [LARGE SCALE GENOMIC DNA]</scope>
</reference>
<evidence type="ECO:0000256" key="1">
    <source>
        <dbReference type="SAM" id="MobiDB-lite"/>
    </source>
</evidence>